<keyword evidence="1" id="KW-0238">DNA-binding</keyword>
<dbReference type="Proteomes" id="UP000199149">
    <property type="component" value="Unassembled WGS sequence"/>
</dbReference>
<organism evidence="4 5">
    <name type="scientific">Algoriella xinjiangensis</name>
    <dbReference type="NCBI Taxonomy" id="684065"/>
    <lineage>
        <taxon>Bacteria</taxon>
        <taxon>Pseudomonadati</taxon>
        <taxon>Bacteroidota</taxon>
        <taxon>Flavobacteriia</taxon>
        <taxon>Flavobacteriales</taxon>
        <taxon>Weeksellaceae</taxon>
        <taxon>Algoriella</taxon>
    </lineage>
</organism>
<evidence type="ECO:0000313" key="5">
    <source>
        <dbReference type="Proteomes" id="UP000199149"/>
    </source>
</evidence>
<dbReference type="SUPFAM" id="SSF56349">
    <property type="entry name" value="DNA breaking-rejoining enzymes"/>
    <property type="match status" value="1"/>
</dbReference>
<reference evidence="5" key="1">
    <citation type="submission" date="2016-10" db="EMBL/GenBank/DDBJ databases">
        <authorList>
            <person name="Varghese N."/>
            <person name="Submissions S."/>
        </authorList>
    </citation>
    <scope>NUCLEOTIDE SEQUENCE [LARGE SCALE GENOMIC DNA]</scope>
    <source>
        <strain evidence="5">XJ109</strain>
    </source>
</reference>
<feature type="domain" description="Tyr recombinase" evidence="3">
    <location>
        <begin position="243"/>
        <end position="430"/>
    </location>
</feature>
<dbReference type="InterPro" id="IPR010998">
    <property type="entry name" value="Integrase_recombinase_N"/>
</dbReference>
<accession>A0A1I4U0F6</accession>
<evidence type="ECO:0000259" key="3">
    <source>
        <dbReference type="Pfam" id="PF00589"/>
    </source>
</evidence>
<dbReference type="Pfam" id="PF00589">
    <property type="entry name" value="Phage_integrase"/>
    <property type="match status" value="1"/>
</dbReference>
<dbReference type="RefSeq" id="WP_092906503.1">
    <property type="nucleotide sequence ID" value="NZ_FOUZ01000003.1"/>
</dbReference>
<keyword evidence="5" id="KW-1185">Reference proteome</keyword>
<evidence type="ECO:0000256" key="1">
    <source>
        <dbReference type="ARBA" id="ARBA00023125"/>
    </source>
</evidence>
<evidence type="ECO:0000256" key="2">
    <source>
        <dbReference type="ARBA" id="ARBA00023172"/>
    </source>
</evidence>
<keyword evidence="2" id="KW-0233">DNA recombination</keyword>
<dbReference type="GO" id="GO:0015074">
    <property type="term" value="P:DNA integration"/>
    <property type="evidence" value="ECO:0007669"/>
    <property type="project" value="InterPro"/>
</dbReference>
<dbReference type="Gene3D" id="1.10.150.130">
    <property type="match status" value="1"/>
</dbReference>
<evidence type="ECO:0000313" key="4">
    <source>
        <dbReference type="EMBL" id="SFM82496.1"/>
    </source>
</evidence>
<dbReference type="OrthoDB" id="1493636at2"/>
<dbReference type="STRING" id="684065.SAMN05421738_10310"/>
<protein>
    <submittedName>
        <fullName evidence="4">Phage integrase family protein</fullName>
    </submittedName>
</protein>
<dbReference type="Gene3D" id="1.10.443.10">
    <property type="entry name" value="Intergrase catalytic core"/>
    <property type="match status" value="1"/>
</dbReference>
<dbReference type="InterPro" id="IPR002104">
    <property type="entry name" value="Integrase_catalytic"/>
</dbReference>
<proteinExistence type="predicted"/>
<dbReference type="AlphaFoldDB" id="A0A1I4U0F6"/>
<sequence>MAKVRFVVKGSQEIVQLIIRVSISRQNDFQKGSKIFIPKKYWNFEEKRLYDKKDKSSFKNDADFITTINNSNRLLSSIENFVFNNLSNPEFITSSLIEDEILKFHGLPTSHETLIKEKEIERKKEIENNNKLLLYIHNYNNIRANDYSIENSTKQKYKYLESVISNYQEYINREINILDCSKEFFLNLETFLFDYKMLMKSTIRRILKNLKTIIYDARNNGLDVNPSINFPIQRIKEGDVVYLNFKELDQIRDFTTDDKILTLTRDWLLIGCYTGQRISDFMRFTTDCIRKYLDNNGNEYSIIEITQVKTKKRVAIPIHPIVNEIIIKYNGFPPLFSSKYSSNATIFNQHLKILLEQIGINRLVFAKEFDENDKRNYMKVIPLYKAASSHICRRSFASNYYAHPNFPTPLLMSITGHQYENTFLQYIGKNDISNALQVAKIFND</sequence>
<name>A0A1I4U0F6_9FLAO</name>
<dbReference type="EMBL" id="FOUZ01000003">
    <property type="protein sequence ID" value="SFM82496.1"/>
    <property type="molecule type" value="Genomic_DNA"/>
</dbReference>
<dbReference type="InterPro" id="IPR011010">
    <property type="entry name" value="DNA_brk_join_enz"/>
</dbReference>
<gene>
    <name evidence="4" type="ORF">SAMN05421738_10310</name>
</gene>
<dbReference type="GO" id="GO:0006310">
    <property type="term" value="P:DNA recombination"/>
    <property type="evidence" value="ECO:0007669"/>
    <property type="project" value="UniProtKB-KW"/>
</dbReference>
<dbReference type="GO" id="GO:0003677">
    <property type="term" value="F:DNA binding"/>
    <property type="evidence" value="ECO:0007669"/>
    <property type="project" value="UniProtKB-KW"/>
</dbReference>
<dbReference type="InterPro" id="IPR013762">
    <property type="entry name" value="Integrase-like_cat_sf"/>
</dbReference>